<protein>
    <submittedName>
        <fullName evidence="3">BLUF domain-containing protein</fullName>
    </submittedName>
</protein>
<name>A0A0D5CF29_9MICO</name>
<dbReference type="PATRIC" id="fig|33014.5.peg.671"/>
<dbReference type="GO" id="GO:0009882">
    <property type="term" value="F:blue light photoreceptor activity"/>
    <property type="evidence" value="ECO:0007669"/>
    <property type="project" value="InterPro"/>
</dbReference>
<evidence type="ECO:0000313" key="4">
    <source>
        <dbReference type="Proteomes" id="UP000032604"/>
    </source>
</evidence>
<accession>A0A0D5CF29</accession>
<dbReference type="InterPro" id="IPR036046">
    <property type="entry name" value="Acylphosphatase-like_dom_sf"/>
</dbReference>
<dbReference type="Pfam" id="PF04940">
    <property type="entry name" value="BLUF"/>
    <property type="match status" value="1"/>
</dbReference>
<dbReference type="Gene3D" id="3.30.70.100">
    <property type="match status" value="1"/>
</dbReference>
<sequence length="142" mass="16337">MLSIVYSSTAERSFDDVDLAQLLAQSRATNEAHGLTGLLVHRQGRFLQLIEGEEADVRERMAAILADDRHGRISTLMEERITERQFPDWTMGMAKYDARVAERIPGYRDTFDDLQGERPDDAIRPALRELIRWFQEDTGRLS</sequence>
<proteinExistence type="predicted"/>
<dbReference type="SUPFAM" id="SSF54975">
    <property type="entry name" value="Acylphosphatase/BLUF domain-like"/>
    <property type="match status" value="1"/>
</dbReference>
<dbReference type="Proteomes" id="UP000032604">
    <property type="component" value="Chromosome"/>
</dbReference>
<gene>
    <name evidence="3" type="ORF">DZF93_12785</name>
    <name evidence="2" type="ORF">VO01_03180</name>
</gene>
<reference evidence="2 4" key="1">
    <citation type="journal article" date="2015" name="Genome Announc.">
        <title>Complete Genome Sequence of Clavibacter michiganensis subsp. insidiosus R1-1 Using PacBio Single-Molecule Real-Time Technology.</title>
        <authorList>
            <person name="Lu Y."/>
            <person name="Samac D.A."/>
            <person name="Glazebrook J."/>
            <person name="Ishimaru C.A."/>
        </authorList>
    </citation>
    <scope>NUCLEOTIDE SEQUENCE [LARGE SCALE GENOMIC DNA]</scope>
    <source>
        <strain evidence="2 4">R1-1</strain>
    </source>
</reference>
<evidence type="ECO:0000313" key="5">
    <source>
        <dbReference type="Proteomes" id="UP000266634"/>
    </source>
</evidence>
<dbReference type="EMBL" id="CP011043">
    <property type="protein sequence ID" value="AJW78258.1"/>
    <property type="molecule type" value="Genomic_DNA"/>
</dbReference>
<reference evidence="3 5" key="2">
    <citation type="submission" date="2018-08" db="EMBL/GenBank/DDBJ databases">
        <title>Genome Sequence of Clavibacter michiganensis Subspecies type strains, and the Atypical Peach-Colored Strains Isolated from Tomato.</title>
        <authorList>
            <person name="Osdaghi E."/>
            <person name="Portier P."/>
            <person name="Briand M."/>
            <person name="Jacques M.-A."/>
        </authorList>
    </citation>
    <scope>NUCLEOTIDE SEQUENCE [LARGE SCALE GENOMIC DNA]</scope>
    <source>
        <strain evidence="3 5">CFBP 6488</strain>
    </source>
</reference>
<dbReference type="KEGG" id="cmh:VO01_03180"/>
<dbReference type="EMBL" id="QWEA01000602">
    <property type="protein sequence ID" value="RIJ19997.1"/>
    <property type="molecule type" value="Genomic_DNA"/>
</dbReference>
<dbReference type="PROSITE" id="PS50925">
    <property type="entry name" value="BLUF"/>
    <property type="match status" value="1"/>
</dbReference>
<evidence type="ECO:0000259" key="1">
    <source>
        <dbReference type="PROSITE" id="PS50925"/>
    </source>
</evidence>
<dbReference type="AlphaFoldDB" id="A0A0D5CF29"/>
<feature type="domain" description="BLUF" evidence="1">
    <location>
        <begin position="1"/>
        <end position="92"/>
    </location>
</feature>
<dbReference type="SMART" id="SM01034">
    <property type="entry name" value="BLUF"/>
    <property type="match status" value="1"/>
</dbReference>
<dbReference type="Proteomes" id="UP000266634">
    <property type="component" value="Unassembled WGS sequence"/>
</dbReference>
<dbReference type="GO" id="GO:0071949">
    <property type="term" value="F:FAD binding"/>
    <property type="evidence" value="ECO:0007669"/>
    <property type="project" value="InterPro"/>
</dbReference>
<dbReference type="OrthoDB" id="196105at2"/>
<dbReference type="HOGENOM" id="CLU_097099_2_0_11"/>
<organism evidence="2 4">
    <name type="scientific">Clavibacter michiganensis subsp. insidiosus</name>
    <dbReference type="NCBI Taxonomy" id="33014"/>
    <lineage>
        <taxon>Bacteria</taxon>
        <taxon>Bacillati</taxon>
        <taxon>Actinomycetota</taxon>
        <taxon>Actinomycetes</taxon>
        <taxon>Micrococcales</taxon>
        <taxon>Microbacteriaceae</taxon>
        <taxon>Clavibacter</taxon>
    </lineage>
</organism>
<evidence type="ECO:0000313" key="3">
    <source>
        <dbReference type="EMBL" id="RIJ19997.1"/>
    </source>
</evidence>
<dbReference type="RefSeq" id="WP_045526796.1">
    <property type="nucleotide sequence ID" value="NZ_CP011043.1"/>
</dbReference>
<dbReference type="InterPro" id="IPR007024">
    <property type="entry name" value="BLUF_domain"/>
</dbReference>
<evidence type="ECO:0000313" key="2">
    <source>
        <dbReference type="EMBL" id="AJW78258.1"/>
    </source>
</evidence>